<proteinExistence type="predicted"/>
<keyword evidence="3" id="KW-1185">Reference proteome</keyword>
<accession>A0A4Y7SYQ5</accession>
<keyword evidence="1" id="KW-0732">Signal</keyword>
<evidence type="ECO:0000313" key="3">
    <source>
        <dbReference type="Proteomes" id="UP000298030"/>
    </source>
</evidence>
<reference evidence="2 3" key="1">
    <citation type="journal article" date="2019" name="Nat. Ecol. Evol.">
        <title>Megaphylogeny resolves global patterns of mushroom evolution.</title>
        <authorList>
            <person name="Varga T."/>
            <person name="Krizsan K."/>
            <person name="Foldi C."/>
            <person name="Dima B."/>
            <person name="Sanchez-Garcia M."/>
            <person name="Sanchez-Ramirez S."/>
            <person name="Szollosi G.J."/>
            <person name="Szarkandi J.G."/>
            <person name="Papp V."/>
            <person name="Albert L."/>
            <person name="Andreopoulos W."/>
            <person name="Angelini C."/>
            <person name="Antonin V."/>
            <person name="Barry K.W."/>
            <person name="Bougher N.L."/>
            <person name="Buchanan P."/>
            <person name="Buyck B."/>
            <person name="Bense V."/>
            <person name="Catcheside P."/>
            <person name="Chovatia M."/>
            <person name="Cooper J."/>
            <person name="Damon W."/>
            <person name="Desjardin D."/>
            <person name="Finy P."/>
            <person name="Geml J."/>
            <person name="Haridas S."/>
            <person name="Hughes K."/>
            <person name="Justo A."/>
            <person name="Karasinski D."/>
            <person name="Kautmanova I."/>
            <person name="Kiss B."/>
            <person name="Kocsube S."/>
            <person name="Kotiranta H."/>
            <person name="LaButti K.M."/>
            <person name="Lechner B.E."/>
            <person name="Liimatainen K."/>
            <person name="Lipzen A."/>
            <person name="Lukacs Z."/>
            <person name="Mihaltcheva S."/>
            <person name="Morgado L.N."/>
            <person name="Niskanen T."/>
            <person name="Noordeloos M.E."/>
            <person name="Ohm R.A."/>
            <person name="Ortiz-Santana B."/>
            <person name="Ovrebo C."/>
            <person name="Racz N."/>
            <person name="Riley R."/>
            <person name="Savchenko A."/>
            <person name="Shiryaev A."/>
            <person name="Soop K."/>
            <person name="Spirin V."/>
            <person name="Szebenyi C."/>
            <person name="Tomsovsky M."/>
            <person name="Tulloss R.E."/>
            <person name="Uehling J."/>
            <person name="Grigoriev I.V."/>
            <person name="Vagvolgyi C."/>
            <person name="Papp T."/>
            <person name="Martin F.M."/>
            <person name="Miettinen O."/>
            <person name="Hibbett D.S."/>
            <person name="Nagy L.G."/>
        </authorList>
    </citation>
    <scope>NUCLEOTIDE SEQUENCE [LARGE SCALE GENOMIC DNA]</scope>
    <source>
        <strain evidence="2 3">FP101781</strain>
    </source>
</reference>
<feature type="signal peptide" evidence="1">
    <location>
        <begin position="1"/>
        <end position="22"/>
    </location>
</feature>
<dbReference type="AlphaFoldDB" id="A0A4Y7SYQ5"/>
<name>A0A4Y7SYQ5_COPMI</name>
<gene>
    <name evidence="2" type="ORF">FA13DRAFT_1634990</name>
</gene>
<organism evidence="2 3">
    <name type="scientific">Coprinellus micaceus</name>
    <name type="common">Glistening ink-cap mushroom</name>
    <name type="synonym">Coprinus micaceus</name>
    <dbReference type="NCBI Taxonomy" id="71717"/>
    <lineage>
        <taxon>Eukaryota</taxon>
        <taxon>Fungi</taxon>
        <taxon>Dikarya</taxon>
        <taxon>Basidiomycota</taxon>
        <taxon>Agaricomycotina</taxon>
        <taxon>Agaricomycetes</taxon>
        <taxon>Agaricomycetidae</taxon>
        <taxon>Agaricales</taxon>
        <taxon>Agaricineae</taxon>
        <taxon>Psathyrellaceae</taxon>
        <taxon>Coprinellus</taxon>
    </lineage>
</organism>
<dbReference type="EMBL" id="QPFP01000043">
    <property type="protein sequence ID" value="TEB26993.1"/>
    <property type="molecule type" value="Genomic_DNA"/>
</dbReference>
<feature type="chain" id="PRO_5021274498" evidence="1">
    <location>
        <begin position="23"/>
        <end position="186"/>
    </location>
</feature>
<dbReference type="Proteomes" id="UP000298030">
    <property type="component" value="Unassembled WGS sequence"/>
</dbReference>
<sequence length="186" mass="19336">MLFFPVLSSFFAFGALTAVASPAPSVEKRTNAADVLTTVVNIETQVNVILPQIDALIGSPTATVADIEPLAAQLAGVLRAGTAKIDAFEGKVDANSGGTKDEVAKKTADIYTSITATLSRVKAKNVLFYVTFLQYGIEGALIGTLLSLNTALDGVIALVRNLYVLDALDGLLSGLGLLNIKVLLGL</sequence>
<comment type="caution">
    <text evidence="2">The sequence shown here is derived from an EMBL/GenBank/DDBJ whole genome shotgun (WGS) entry which is preliminary data.</text>
</comment>
<evidence type="ECO:0000313" key="2">
    <source>
        <dbReference type="EMBL" id="TEB26993.1"/>
    </source>
</evidence>
<evidence type="ECO:0000256" key="1">
    <source>
        <dbReference type="SAM" id="SignalP"/>
    </source>
</evidence>
<protein>
    <submittedName>
        <fullName evidence="2">Uncharacterized protein</fullName>
    </submittedName>
</protein>
<dbReference type="OrthoDB" id="2575973at2759"/>